<evidence type="ECO:0000259" key="2">
    <source>
        <dbReference type="Pfam" id="PF01408"/>
    </source>
</evidence>
<reference evidence="4" key="1">
    <citation type="submission" date="2018-05" db="EMBL/GenBank/DDBJ databases">
        <authorList>
            <person name="Lanie J.A."/>
            <person name="Ng W.-L."/>
            <person name="Kazmierczak K.M."/>
            <person name="Andrzejewski T.M."/>
            <person name="Davidsen T.M."/>
            <person name="Wayne K.J."/>
            <person name="Tettelin H."/>
            <person name="Glass J.I."/>
            <person name="Rusch D."/>
            <person name="Podicherti R."/>
            <person name="Tsui H.-C.T."/>
            <person name="Winkler M.E."/>
        </authorList>
    </citation>
    <scope>NUCLEOTIDE SEQUENCE</scope>
</reference>
<sequence>MNREAAENLAAQYSAEVLSIDEVFINSEIDAFIIASSTATHADLIERCAQAGKPVFCEKPIDLSLDRALSCAQIVKESGLVCMLGFNRRFDPHMASLKNKVDANVIGSIQSLIIISHDPEPPSMDYIAGSGGLFHDMMIHDFDMACWILNDTPSSIYVVAKAANDDIANQGDVDTASVILNMKGGAIVTIINGRQASFGYDQRIEAFGEKGMLQVQNALEDNVVVSNANGIHQAKAKYFFLERYENAYHNELVHFIKSVQTGVEPSVDISDGVLALRIAEAAQKSLKTGNPVNL</sequence>
<dbReference type="EMBL" id="UINC01000175">
    <property type="protein sequence ID" value="SUZ50526.1"/>
    <property type="molecule type" value="Genomic_DNA"/>
</dbReference>
<proteinExistence type="predicted"/>
<protein>
    <recommendedName>
        <fullName evidence="5">Gfo/Idh/MocA-like oxidoreductase N-terminal domain-containing protein</fullName>
    </recommendedName>
</protein>
<dbReference type="Gene3D" id="3.30.360.10">
    <property type="entry name" value="Dihydrodipicolinate Reductase, domain 2"/>
    <property type="match status" value="1"/>
</dbReference>
<accession>A0A381N7C3</accession>
<feature type="domain" description="GFO/IDH/MocA-like oxidoreductase" evidence="3">
    <location>
        <begin position="96"/>
        <end position="213"/>
    </location>
</feature>
<evidence type="ECO:0008006" key="5">
    <source>
        <dbReference type="Google" id="ProtNLM"/>
    </source>
</evidence>
<evidence type="ECO:0000259" key="3">
    <source>
        <dbReference type="Pfam" id="PF22725"/>
    </source>
</evidence>
<dbReference type="SUPFAM" id="SSF51735">
    <property type="entry name" value="NAD(P)-binding Rossmann-fold domains"/>
    <property type="match status" value="1"/>
</dbReference>
<dbReference type="GO" id="GO:0005737">
    <property type="term" value="C:cytoplasm"/>
    <property type="evidence" value="ECO:0007669"/>
    <property type="project" value="TreeGrafter"/>
</dbReference>
<dbReference type="InterPro" id="IPR036291">
    <property type="entry name" value="NAD(P)-bd_dom_sf"/>
</dbReference>
<dbReference type="GO" id="GO:0006740">
    <property type="term" value="P:NADPH regeneration"/>
    <property type="evidence" value="ECO:0007669"/>
    <property type="project" value="TreeGrafter"/>
</dbReference>
<dbReference type="GO" id="GO:0000166">
    <property type="term" value="F:nucleotide binding"/>
    <property type="evidence" value="ECO:0007669"/>
    <property type="project" value="InterPro"/>
</dbReference>
<dbReference type="Gene3D" id="3.40.50.720">
    <property type="entry name" value="NAD(P)-binding Rossmann-like Domain"/>
    <property type="match status" value="1"/>
</dbReference>
<dbReference type="InterPro" id="IPR055170">
    <property type="entry name" value="GFO_IDH_MocA-like_dom"/>
</dbReference>
<dbReference type="Pfam" id="PF22725">
    <property type="entry name" value="GFO_IDH_MocA_C3"/>
    <property type="match status" value="1"/>
</dbReference>
<gene>
    <name evidence="4" type="ORF">METZ01_LOCUS3380</name>
</gene>
<feature type="domain" description="Gfo/Idh/MocA-like oxidoreductase N-terminal" evidence="2">
    <location>
        <begin position="2"/>
        <end position="86"/>
    </location>
</feature>
<dbReference type="PANTHER" id="PTHR42840">
    <property type="entry name" value="NAD(P)-BINDING ROSSMANN-FOLD SUPERFAMILY PROTEIN-RELATED"/>
    <property type="match status" value="1"/>
</dbReference>
<dbReference type="InterPro" id="IPR000683">
    <property type="entry name" value="Gfo/Idh/MocA-like_OxRdtase_N"/>
</dbReference>
<dbReference type="GO" id="GO:0016491">
    <property type="term" value="F:oxidoreductase activity"/>
    <property type="evidence" value="ECO:0007669"/>
    <property type="project" value="UniProtKB-KW"/>
</dbReference>
<evidence type="ECO:0000256" key="1">
    <source>
        <dbReference type="ARBA" id="ARBA00023002"/>
    </source>
</evidence>
<evidence type="ECO:0000313" key="4">
    <source>
        <dbReference type="EMBL" id="SUZ50526.1"/>
    </source>
</evidence>
<keyword evidence="1" id="KW-0560">Oxidoreductase</keyword>
<dbReference type="AlphaFoldDB" id="A0A381N7C3"/>
<organism evidence="4">
    <name type="scientific">marine metagenome</name>
    <dbReference type="NCBI Taxonomy" id="408172"/>
    <lineage>
        <taxon>unclassified sequences</taxon>
        <taxon>metagenomes</taxon>
        <taxon>ecological metagenomes</taxon>
    </lineage>
</organism>
<dbReference type="SUPFAM" id="SSF55347">
    <property type="entry name" value="Glyceraldehyde-3-phosphate dehydrogenase-like, C-terminal domain"/>
    <property type="match status" value="1"/>
</dbReference>
<dbReference type="PANTHER" id="PTHR42840:SF3">
    <property type="entry name" value="BINDING ROSSMANN FOLD OXIDOREDUCTASE, PUTATIVE (AFU_ORTHOLOGUE AFUA_2G10240)-RELATED"/>
    <property type="match status" value="1"/>
</dbReference>
<dbReference type="Pfam" id="PF01408">
    <property type="entry name" value="GFO_IDH_MocA"/>
    <property type="match status" value="1"/>
</dbReference>
<name>A0A381N7C3_9ZZZZ</name>